<accession>A0AAD3DYT0</accession>
<dbReference type="InterPro" id="IPR052184">
    <property type="entry name" value="SDR_enzymes"/>
</dbReference>
<comment type="similarity">
    <text evidence="1">Belongs to the short-chain dehydrogenases/reductases (SDR) family.</text>
</comment>
<dbReference type="Proteomes" id="UP001054857">
    <property type="component" value="Unassembled WGS sequence"/>
</dbReference>
<dbReference type="Gene3D" id="3.40.50.720">
    <property type="entry name" value="NAD(P)-binding Rossmann-like Domain"/>
    <property type="match status" value="1"/>
</dbReference>
<dbReference type="InterPro" id="IPR002347">
    <property type="entry name" value="SDR_fam"/>
</dbReference>
<dbReference type="EMBL" id="BMAR01000031">
    <property type="protein sequence ID" value="GFR49539.1"/>
    <property type="molecule type" value="Genomic_DNA"/>
</dbReference>
<organism evidence="2 3">
    <name type="scientific">Astrephomene gubernaculifera</name>
    <dbReference type="NCBI Taxonomy" id="47775"/>
    <lineage>
        <taxon>Eukaryota</taxon>
        <taxon>Viridiplantae</taxon>
        <taxon>Chlorophyta</taxon>
        <taxon>core chlorophytes</taxon>
        <taxon>Chlorophyceae</taxon>
        <taxon>CS clade</taxon>
        <taxon>Chlamydomonadales</taxon>
        <taxon>Astrephomenaceae</taxon>
        <taxon>Astrephomene</taxon>
    </lineage>
</organism>
<dbReference type="GO" id="GO:0016616">
    <property type="term" value="F:oxidoreductase activity, acting on the CH-OH group of donors, NAD or NADP as acceptor"/>
    <property type="evidence" value="ECO:0007669"/>
    <property type="project" value="TreeGrafter"/>
</dbReference>
<proteinExistence type="inferred from homology"/>
<dbReference type="CDD" id="cd05325">
    <property type="entry name" value="carb_red_sniffer_like_SDR_c"/>
    <property type="match status" value="1"/>
</dbReference>
<protein>
    <submittedName>
        <fullName evidence="2">Uncharacterized protein</fullName>
    </submittedName>
</protein>
<name>A0AAD3DYT0_9CHLO</name>
<evidence type="ECO:0000256" key="1">
    <source>
        <dbReference type="RuleBase" id="RU000363"/>
    </source>
</evidence>
<dbReference type="SUPFAM" id="SSF51735">
    <property type="entry name" value="NAD(P)-binding Rossmann-fold domains"/>
    <property type="match status" value="1"/>
</dbReference>
<evidence type="ECO:0000313" key="3">
    <source>
        <dbReference type="Proteomes" id="UP001054857"/>
    </source>
</evidence>
<gene>
    <name evidence="2" type="ORF">Agub_g11583</name>
</gene>
<sequence>MTSITGKTVVVTGGSRGIGLGLVKKFLARDNVVIATSRKASDAAQLQQLLQTYPKHLQITDLDTSAPSSIATWAEQVKASGVKHVDVLVNNAGRYGTRSALQELTAEDFQAAFQTNSMGPFFVLQQLLKQGLLGCPAPGQPGAGSLVVNISSIMGSNADPTVSAVTPGGYAYRASKAALNALSTTLSRDLAALGVQVVALHPGYVRTDMTGGNGYIDVEESATGLMAVLESGQPLNGRFLSYNGDEIPW</sequence>
<evidence type="ECO:0000313" key="2">
    <source>
        <dbReference type="EMBL" id="GFR49539.1"/>
    </source>
</evidence>
<comment type="caution">
    <text evidence="2">The sequence shown here is derived from an EMBL/GenBank/DDBJ whole genome shotgun (WGS) entry which is preliminary data.</text>
</comment>
<dbReference type="PANTHER" id="PTHR45458:SF1">
    <property type="entry name" value="SHORT CHAIN DEHYDROGENASE"/>
    <property type="match status" value="1"/>
</dbReference>
<dbReference type="InterPro" id="IPR036291">
    <property type="entry name" value="NAD(P)-bd_dom_sf"/>
</dbReference>
<keyword evidence="3" id="KW-1185">Reference proteome</keyword>
<reference evidence="2 3" key="1">
    <citation type="journal article" date="2021" name="Sci. Rep.">
        <title>Genome sequencing of the multicellular alga Astrephomene provides insights into convergent evolution of germ-soma differentiation.</title>
        <authorList>
            <person name="Yamashita S."/>
            <person name="Yamamoto K."/>
            <person name="Matsuzaki R."/>
            <person name="Suzuki S."/>
            <person name="Yamaguchi H."/>
            <person name="Hirooka S."/>
            <person name="Minakuchi Y."/>
            <person name="Miyagishima S."/>
            <person name="Kawachi M."/>
            <person name="Toyoda A."/>
            <person name="Nozaki H."/>
        </authorList>
    </citation>
    <scope>NUCLEOTIDE SEQUENCE [LARGE SCALE GENOMIC DNA]</scope>
    <source>
        <strain evidence="2 3">NIES-4017</strain>
    </source>
</reference>
<dbReference type="PANTHER" id="PTHR45458">
    <property type="entry name" value="SHORT-CHAIN DEHYDROGENASE/REDUCTASE SDR"/>
    <property type="match status" value="1"/>
</dbReference>
<dbReference type="PRINTS" id="PR00081">
    <property type="entry name" value="GDHRDH"/>
</dbReference>
<dbReference type="AlphaFoldDB" id="A0AAD3DYT0"/>
<dbReference type="PRINTS" id="PR00080">
    <property type="entry name" value="SDRFAMILY"/>
</dbReference>
<dbReference type="Pfam" id="PF00106">
    <property type="entry name" value="adh_short"/>
    <property type="match status" value="1"/>
</dbReference>